<dbReference type="Proteomes" id="UP000265020">
    <property type="component" value="Unassembled WGS sequence"/>
</dbReference>
<evidence type="ECO:0000313" key="2">
    <source>
        <dbReference type="Proteomes" id="UP000265020"/>
    </source>
</evidence>
<reference evidence="1" key="1">
    <citation type="submission" date="2025-08" db="UniProtKB">
        <authorList>
            <consortium name="Ensembl"/>
        </authorList>
    </citation>
    <scope>IDENTIFICATION</scope>
</reference>
<sequence>MVVWQLGTLQHLNNSGFGRPFPRHGLQLLFWFSNHCVSFELDNSVDIMKLVSECQPEKGVYGFHKFGNVEELLPVLIKPKKQKSTRQLVYFVVGNLNTLSYPESADLPAFVRENHGADRSSNSDRIIISCQVKTRVVEKVYVTEHDDGDLGRFRSDGTHEISPELIRVLQNPELDLSFLLTQMGYYDDVEMLQDTEEMQDPSVQMMFSMLQNDPSGFFCEAFSYQLNSDQFRSNISTDGSVVCYNSTQKKKKKKSKRKQKPLNATSCQSDWELRYEDYYDDYRTSYSSGAGYGAGYGGSYGAGYGAGYGSGGGGGFSKFLKTLFKVAAIYLAAKCFSWLIRKIWSANWVKQLLHFIPGGAPGSQSYPHAHAMLDYVY</sequence>
<dbReference type="Ensembl" id="ENSCVAT00000006901.1">
    <property type="protein sequence ID" value="ENSCVAP00000023375.1"/>
    <property type="gene ID" value="ENSCVAG00000006671.1"/>
</dbReference>
<dbReference type="GeneTree" id="ENSGT00730000111690"/>
<dbReference type="OMA" id="LTQMGYY"/>
<dbReference type="GeneID" id="107082685"/>
<dbReference type="KEGG" id="cvg:107082685"/>
<name>A0A3Q2GDE7_CYPVA</name>
<dbReference type="STRING" id="28743.ENSCVAP00000023375"/>
<accession>A0A3Q2GDE7</accession>
<reference evidence="1" key="2">
    <citation type="submission" date="2025-09" db="UniProtKB">
        <authorList>
            <consortium name="Ensembl"/>
        </authorList>
    </citation>
    <scope>IDENTIFICATION</scope>
</reference>
<dbReference type="PANTHER" id="PTHR38706">
    <property type="entry name" value="SI:CH211-198C19.1-RELATED"/>
    <property type="match status" value="1"/>
</dbReference>
<dbReference type="OrthoDB" id="8961033at2759"/>
<evidence type="ECO:0000313" key="1">
    <source>
        <dbReference type="Ensembl" id="ENSCVAP00000023375.1"/>
    </source>
</evidence>
<dbReference type="AlphaFoldDB" id="A0A3Q2GDE7"/>
<keyword evidence="2" id="KW-1185">Reference proteome</keyword>
<protein>
    <submittedName>
        <fullName evidence="1">Uncharacterized LOC107082685</fullName>
    </submittedName>
</protein>
<organism evidence="1 2">
    <name type="scientific">Cyprinodon variegatus</name>
    <name type="common">Sheepshead minnow</name>
    <dbReference type="NCBI Taxonomy" id="28743"/>
    <lineage>
        <taxon>Eukaryota</taxon>
        <taxon>Metazoa</taxon>
        <taxon>Chordata</taxon>
        <taxon>Craniata</taxon>
        <taxon>Vertebrata</taxon>
        <taxon>Euteleostomi</taxon>
        <taxon>Actinopterygii</taxon>
        <taxon>Neopterygii</taxon>
        <taxon>Teleostei</taxon>
        <taxon>Neoteleostei</taxon>
        <taxon>Acanthomorphata</taxon>
        <taxon>Ovalentaria</taxon>
        <taxon>Atherinomorphae</taxon>
        <taxon>Cyprinodontiformes</taxon>
        <taxon>Cyprinodontidae</taxon>
        <taxon>Cyprinodon</taxon>
    </lineage>
</organism>
<dbReference type="RefSeq" id="XP_015226958.1">
    <property type="nucleotide sequence ID" value="XM_015371472.1"/>
</dbReference>
<proteinExistence type="predicted"/>
<dbReference type="PANTHER" id="PTHR38706:SF2">
    <property type="match status" value="1"/>
</dbReference>